<dbReference type="PANTHER" id="PTHR34286:SF1">
    <property type="entry name" value="TRANSMEMBRANE PROTEIN"/>
    <property type="match status" value="1"/>
</dbReference>
<evidence type="ECO:0000313" key="2">
    <source>
        <dbReference type="EMBL" id="CAE0051712.1"/>
    </source>
</evidence>
<dbReference type="AlphaFoldDB" id="A0A7S3EGS9"/>
<evidence type="ECO:0000313" key="3">
    <source>
        <dbReference type="EMBL" id="CAE0051713.1"/>
    </source>
</evidence>
<sequence length="99" mass="11460">MGPPGRYRFPKDIYAPTGQFWANPRNWRRNTALSIAGMAVAYMWIIKIGIDHEVVGRPPRKRVPWRPNLKPVPYGEDPWAPENQRNYQGGQMEEAKSPE</sequence>
<name>A0A7S3EGS9_9RHOD</name>
<dbReference type="EMBL" id="HBHW01025409">
    <property type="protein sequence ID" value="CAE0051713.1"/>
    <property type="molecule type" value="Transcribed_RNA"/>
</dbReference>
<gene>
    <name evidence="2" type="ORF">RMAR00112_LOCUS19712</name>
    <name evidence="3" type="ORF">RMAR00112_LOCUS19713</name>
</gene>
<feature type="region of interest" description="Disordered" evidence="1">
    <location>
        <begin position="57"/>
        <end position="99"/>
    </location>
</feature>
<proteinExistence type="predicted"/>
<accession>A0A7S3EGS9</accession>
<reference evidence="2" key="1">
    <citation type="submission" date="2021-01" db="EMBL/GenBank/DDBJ databases">
        <authorList>
            <person name="Corre E."/>
            <person name="Pelletier E."/>
            <person name="Niang G."/>
            <person name="Scheremetjew M."/>
            <person name="Finn R."/>
            <person name="Kale V."/>
            <person name="Holt S."/>
            <person name="Cochrane G."/>
            <person name="Meng A."/>
            <person name="Brown T."/>
            <person name="Cohen L."/>
        </authorList>
    </citation>
    <scope>NUCLEOTIDE SEQUENCE</scope>
    <source>
        <strain evidence="2">CCMP 769</strain>
    </source>
</reference>
<dbReference type="PANTHER" id="PTHR34286">
    <property type="entry name" value="TRANSMEMBRANE PROTEIN"/>
    <property type="match status" value="1"/>
</dbReference>
<dbReference type="EMBL" id="HBHW01025408">
    <property type="protein sequence ID" value="CAE0051712.1"/>
    <property type="molecule type" value="Transcribed_RNA"/>
</dbReference>
<organism evidence="2">
    <name type="scientific">Rhodosorus marinus</name>
    <dbReference type="NCBI Taxonomy" id="101924"/>
    <lineage>
        <taxon>Eukaryota</taxon>
        <taxon>Rhodophyta</taxon>
        <taxon>Stylonematophyceae</taxon>
        <taxon>Stylonematales</taxon>
        <taxon>Stylonemataceae</taxon>
        <taxon>Rhodosorus</taxon>
    </lineage>
</organism>
<evidence type="ECO:0000256" key="1">
    <source>
        <dbReference type="SAM" id="MobiDB-lite"/>
    </source>
</evidence>
<protein>
    <submittedName>
        <fullName evidence="2">Uncharacterized protein</fullName>
    </submittedName>
</protein>